<dbReference type="InterPro" id="IPR013424">
    <property type="entry name" value="Ice-binding_C"/>
</dbReference>
<sequence>MISTALCASAITAHSAISVTAVGDGTGYDILGDGSATNEATAYRSTGVVKTFDNNGDNVYGTNGVFVFGDGTTNNNGQPFGLNTQVGLTYTSVTSGADVTSVATDPIQGPMDDPTQPIGVTVSDFGFVGFATVPSGGAGNWGEVLEFTITADMPQLFRIGLIAGTQAAANGRWDPTGLRITDGEGNAFASVTGLENAGTGGDGAADRATPNWVFFDVDLDGATSGKFGIETQQRLSTQGGGFTGFTIDAVPEPSTTALLGLGGLALIMRRRK</sequence>
<dbReference type="KEGG" id="osu:NT6N_22490"/>
<feature type="domain" description="Ice-binding protein C-terminal" evidence="1">
    <location>
        <begin position="249"/>
        <end position="271"/>
    </location>
</feature>
<gene>
    <name evidence="2" type="ORF">NT6N_22490</name>
</gene>
<evidence type="ECO:0000313" key="2">
    <source>
        <dbReference type="EMBL" id="BDS07209.1"/>
    </source>
</evidence>
<evidence type="ECO:0000259" key="1">
    <source>
        <dbReference type="Pfam" id="PF07589"/>
    </source>
</evidence>
<organism evidence="2">
    <name type="scientific">Oceaniferula spumae</name>
    <dbReference type="NCBI Taxonomy" id="2979115"/>
    <lineage>
        <taxon>Bacteria</taxon>
        <taxon>Pseudomonadati</taxon>
        <taxon>Verrucomicrobiota</taxon>
        <taxon>Verrucomicrobiia</taxon>
        <taxon>Verrucomicrobiales</taxon>
        <taxon>Verrucomicrobiaceae</taxon>
        <taxon>Oceaniferula</taxon>
    </lineage>
</organism>
<reference evidence="2" key="1">
    <citation type="submission" date="2024-07" db="EMBL/GenBank/DDBJ databases">
        <title>Complete genome sequence of Verrucomicrobiaceae bacterium NT6N.</title>
        <authorList>
            <person name="Huang C."/>
            <person name="Takami H."/>
            <person name="Hamasaki K."/>
        </authorList>
    </citation>
    <scope>NUCLEOTIDE SEQUENCE</scope>
    <source>
        <strain evidence="2">NT6N</strain>
    </source>
</reference>
<dbReference type="NCBIfam" id="TIGR02595">
    <property type="entry name" value="PEP_CTERM"/>
    <property type="match status" value="1"/>
</dbReference>
<proteinExistence type="predicted"/>
<name>A0AAT9FMH8_9BACT</name>
<protein>
    <recommendedName>
        <fullName evidence="1">Ice-binding protein C-terminal domain-containing protein</fullName>
    </recommendedName>
</protein>
<dbReference type="AlphaFoldDB" id="A0AAT9FMH8"/>
<dbReference type="Pfam" id="PF07589">
    <property type="entry name" value="PEP-CTERM"/>
    <property type="match status" value="1"/>
</dbReference>
<accession>A0AAT9FMH8</accession>
<dbReference type="EMBL" id="AP026866">
    <property type="protein sequence ID" value="BDS07209.1"/>
    <property type="molecule type" value="Genomic_DNA"/>
</dbReference>